<dbReference type="AlphaFoldDB" id="A0A9Q0D6D2"/>
<dbReference type="EMBL" id="JANIIK010000743">
    <property type="protein sequence ID" value="KAJ3582750.1"/>
    <property type="molecule type" value="Genomic_DNA"/>
</dbReference>
<gene>
    <name evidence="1" type="ORF">NHX12_000279</name>
</gene>
<protein>
    <submittedName>
        <fullName evidence="1">Uncharacterized protein</fullName>
    </submittedName>
</protein>
<evidence type="ECO:0000313" key="1">
    <source>
        <dbReference type="EMBL" id="KAJ3582750.1"/>
    </source>
</evidence>
<sequence length="108" mass="12151">MATDPSALEPPHWLSPAVFRCDVTRLRYKSRFHRALRPVGRRGGTCLRLLQTRGRLMVVELELLLHGGQPRLALMEGVPVADVLLEHPVQALVHLRVDNPPPPGWGER</sequence>
<evidence type="ECO:0000313" key="2">
    <source>
        <dbReference type="Proteomes" id="UP001148018"/>
    </source>
</evidence>
<reference evidence="1" key="1">
    <citation type="submission" date="2022-07" db="EMBL/GenBank/DDBJ databases">
        <title>Chromosome-level genome of Muraenolepis orangiensis.</title>
        <authorList>
            <person name="Kim J."/>
        </authorList>
    </citation>
    <scope>NUCLEOTIDE SEQUENCE</scope>
    <source>
        <strain evidence="1">KU_S4_2022</strain>
        <tissue evidence="1">Muscle</tissue>
    </source>
</reference>
<organism evidence="1 2">
    <name type="scientific">Muraenolepis orangiensis</name>
    <name type="common">Patagonian moray cod</name>
    <dbReference type="NCBI Taxonomy" id="630683"/>
    <lineage>
        <taxon>Eukaryota</taxon>
        <taxon>Metazoa</taxon>
        <taxon>Chordata</taxon>
        <taxon>Craniata</taxon>
        <taxon>Vertebrata</taxon>
        <taxon>Euteleostomi</taxon>
        <taxon>Actinopterygii</taxon>
        <taxon>Neopterygii</taxon>
        <taxon>Teleostei</taxon>
        <taxon>Neoteleostei</taxon>
        <taxon>Acanthomorphata</taxon>
        <taxon>Zeiogadaria</taxon>
        <taxon>Gadariae</taxon>
        <taxon>Gadiformes</taxon>
        <taxon>Muraenolepidoidei</taxon>
        <taxon>Muraenolepididae</taxon>
        <taxon>Muraenolepis</taxon>
    </lineage>
</organism>
<proteinExistence type="predicted"/>
<accession>A0A9Q0D6D2</accession>
<keyword evidence="2" id="KW-1185">Reference proteome</keyword>
<dbReference type="Proteomes" id="UP001148018">
    <property type="component" value="Unassembled WGS sequence"/>
</dbReference>
<comment type="caution">
    <text evidence="1">The sequence shown here is derived from an EMBL/GenBank/DDBJ whole genome shotgun (WGS) entry which is preliminary data.</text>
</comment>
<name>A0A9Q0D6D2_9TELE</name>